<dbReference type="PANTHER" id="PTHR15077">
    <property type="entry name" value="FAS-ASSOCIATING DEATH DOMAIN-CONTAINING PROTEIN FADD"/>
    <property type="match status" value="1"/>
</dbReference>
<feature type="compositionally biased region" description="Polar residues" evidence="1">
    <location>
        <begin position="314"/>
        <end position="324"/>
    </location>
</feature>
<feature type="compositionally biased region" description="Polar residues" evidence="1">
    <location>
        <begin position="291"/>
        <end position="303"/>
    </location>
</feature>
<dbReference type="PROSITE" id="PS50017">
    <property type="entry name" value="DEATH_DOMAIN"/>
    <property type="match status" value="2"/>
</dbReference>
<feature type="compositionally biased region" description="Acidic residues" evidence="1">
    <location>
        <begin position="679"/>
        <end position="693"/>
    </location>
</feature>
<dbReference type="InterPro" id="IPR032675">
    <property type="entry name" value="LRR_dom_sf"/>
</dbReference>
<sequence length="1032" mass="115021">MDPEHLRALRDHRVRLVHGTKNIPSILDYLVQDNIITEQDEQQVQEKDGPNQIRKLLAILPSKGDRAFQSFCQALERTGHGGLAKILSSDLERTGQNAIFDPGSAEHLRSHEQNSNAVSTLRDHLTVNRPTRKKGERVFIVHAGEDKDSFVRPLVQTLQEKGFPQEDIFYDELSITTGQVIRDRIMSALASDSMEVVVIVASKSLLNHKYWPKLELETALRHNKRLYPIWLDDNQDSFKEFSSLVGQYCPTLKQIRAHCVQTSKISEETTAIASELMSMVSCSIVLKNDSHTSNEGSSMTTDSGRFVTEVPDRSQGSTQSGHTASASQLPSRSSSTMLSDAVESTGYGRFDGQKTTATMSSVMMSVGYDITQPGPSMSSLQECNGQSGSNRSPSMVDDANGDENFMQRLPSEIMSGHEVPGNQHQLAGKKQYTNRKPDSPSMSPSRLLDIDIDAAIEIVVASIISDEWRTLLHHLGLSEQELEILQNKETPEAACEAGLKLWRETRGQEVTTERLLRAVKDTKVKLRTGTEGPPSHDGQSPPWCPVGAAHITDTQQVEPMDTLDSPTVSLIPRLIDSDLDAAFEVVSKDLWSDWKRLARTMGFSQSEVEDIKTGSPDQPYDQCWKLLYRWRDREGQKATLPALMQQLRMTGFHETAEKLDLGDMSDQEEHGASKKSWDDSEASSDSDSDSDGDDSMKGTAPLSKMKSLKMGKRRAPDPKQTTGMEVKKKKMGEDGNVEMVEEAGASTSANTVQAEVPPDDLSFMLTPADIKRWQEVMKTHVVSDSRASLEEQFRFNMLVMHLIKDEFYHEHLCYYWNDKSSLPVRLTQFVSYVVRKLGNITENLQALAAVLPVGHHVQQADVEELKLRHRVQQADVEELKLGSFYIGDEGVILLARIFCYLSSIEHLDLSCNEITSMGATALSANIHYLKQLEWLDLNVDEVFSKMHRVELSCQGKILYSVLAEEVDSPQGMMLDPTCVGDITKNIQALAVVLPIGHRVQKADVEELKLGRCHSFGCSHVSTPAAEVAGLEW</sequence>
<dbReference type="InterPro" id="IPR000157">
    <property type="entry name" value="TIR_dom"/>
</dbReference>
<feature type="region of interest" description="Disordered" evidence="1">
    <location>
        <begin position="368"/>
        <end position="402"/>
    </location>
</feature>
<dbReference type="InterPro" id="IPR011029">
    <property type="entry name" value="DEATH-like_dom_sf"/>
</dbReference>
<dbReference type="GO" id="GO:0007165">
    <property type="term" value="P:signal transduction"/>
    <property type="evidence" value="ECO:0007669"/>
    <property type="project" value="InterPro"/>
</dbReference>
<dbReference type="AlphaFoldDB" id="A0A8J9ZN89"/>
<proteinExistence type="predicted"/>
<evidence type="ECO:0000259" key="3">
    <source>
        <dbReference type="PROSITE" id="PS50104"/>
    </source>
</evidence>
<dbReference type="Gene3D" id="1.10.533.10">
    <property type="entry name" value="Death Domain, Fas"/>
    <property type="match status" value="3"/>
</dbReference>
<reference evidence="5" key="1">
    <citation type="submission" date="2022-01" db="EMBL/GenBank/DDBJ databases">
        <authorList>
            <person name="Braso-Vives M."/>
        </authorList>
    </citation>
    <scope>NUCLEOTIDE SEQUENCE</scope>
</reference>
<dbReference type="Gene3D" id="3.40.50.10140">
    <property type="entry name" value="Toll/interleukin-1 receptor homology (TIR) domain"/>
    <property type="match status" value="1"/>
</dbReference>
<feature type="compositionally biased region" description="Low complexity" evidence="1">
    <location>
        <begin position="325"/>
        <end position="335"/>
    </location>
</feature>
<evidence type="ECO:0000313" key="5">
    <source>
        <dbReference type="EMBL" id="CAH1257415.1"/>
    </source>
</evidence>
<dbReference type="Proteomes" id="UP000838412">
    <property type="component" value="Chromosome 3"/>
</dbReference>
<dbReference type="Pfam" id="PF13676">
    <property type="entry name" value="TIR_2"/>
    <property type="match status" value="1"/>
</dbReference>
<protein>
    <submittedName>
        <fullName evidence="5">Hypp1831 protein</fullName>
    </submittedName>
</protein>
<dbReference type="GO" id="GO:0042981">
    <property type="term" value="P:regulation of apoptotic process"/>
    <property type="evidence" value="ECO:0007669"/>
    <property type="project" value="InterPro"/>
</dbReference>
<dbReference type="CDD" id="cd01670">
    <property type="entry name" value="Death"/>
    <property type="match status" value="2"/>
</dbReference>
<feature type="compositionally biased region" description="Basic and acidic residues" evidence="1">
    <location>
        <begin position="663"/>
        <end position="678"/>
    </location>
</feature>
<feature type="region of interest" description="Disordered" evidence="1">
    <location>
        <begin position="290"/>
        <end position="353"/>
    </location>
</feature>
<feature type="compositionally biased region" description="Polar residues" evidence="1">
    <location>
        <begin position="373"/>
        <end position="393"/>
    </location>
</feature>
<feature type="region of interest" description="Disordered" evidence="1">
    <location>
        <begin position="663"/>
        <end position="727"/>
    </location>
</feature>
<feature type="domain" description="Death" evidence="2">
    <location>
        <begin position="579"/>
        <end position="659"/>
    </location>
</feature>
<dbReference type="SUPFAM" id="SSF52200">
    <property type="entry name" value="Toll/Interleukin receptor TIR domain"/>
    <property type="match status" value="1"/>
</dbReference>
<evidence type="ECO:0000259" key="2">
    <source>
        <dbReference type="PROSITE" id="PS50017"/>
    </source>
</evidence>
<dbReference type="PANTHER" id="PTHR15077:SF9">
    <property type="entry name" value="C-TERMINAL OF ROC (COR) DOMAIN-CONTAINING PROTEIN"/>
    <property type="match status" value="1"/>
</dbReference>
<dbReference type="InterPro" id="IPR035897">
    <property type="entry name" value="Toll_tir_struct_dom_sf"/>
</dbReference>
<dbReference type="SUPFAM" id="SSF52047">
    <property type="entry name" value="RNI-like"/>
    <property type="match status" value="1"/>
</dbReference>
<dbReference type="PROSITE" id="PS50104">
    <property type="entry name" value="TIR"/>
    <property type="match status" value="1"/>
</dbReference>
<dbReference type="SMART" id="SM00005">
    <property type="entry name" value="DEATH"/>
    <property type="match status" value="1"/>
</dbReference>
<name>A0A8J9ZN89_BRALA</name>
<feature type="domain" description="Death" evidence="2">
    <location>
        <begin position="453"/>
        <end position="521"/>
    </location>
</feature>
<feature type="domain" description="CARD" evidence="4">
    <location>
        <begin position="1"/>
        <end position="90"/>
    </location>
</feature>
<feature type="domain" description="TIR" evidence="3">
    <location>
        <begin position="134"/>
        <end position="276"/>
    </location>
</feature>
<dbReference type="PROSITE" id="PS50209">
    <property type="entry name" value="CARD"/>
    <property type="match status" value="1"/>
</dbReference>
<dbReference type="Pfam" id="PF00531">
    <property type="entry name" value="Death"/>
    <property type="match status" value="2"/>
</dbReference>
<dbReference type="InterPro" id="IPR016729">
    <property type="entry name" value="FADD"/>
</dbReference>
<dbReference type="InterPro" id="IPR001315">
    <property type="entry name" value="CARD"/>
</dbReference>
<dbReference type="Pfam" id="PF00619">
    <property type="entry name" value="CARD"/>
    <property type="match status" value="1"/>
</dbReference>
<dbReference type="SUPFAM" id="SSF47986">
    <property type="entry name" value="DEATH domain"/>
    <property type="match status" value="3"/>
</dbReference>
<dbReference type="CDD" id="cd01671">
    <property type="entry name" value="CARD"/>
    <property type="match status" value="1"/>
</dbReference>
<gene>
    <name evidence="5" type="primary">Hypp1831</name>
    <name evidence="5" type="ORF">BLAG_LOCUS15360</name>
</gene>
<evidence type="ECO:0000256" key="1">
    <source>
        <dbReference type="SAM" id="MobiDB-lite"/>
    </source>
</evidence>
<dbReference type="SMART" id="SM00114">
    <property type="entry name" value="CARD"/>
    <property type="match status" value="1"/>
</dbReference>
<feature type="region of interest" description="Disordered" evidence="1">
    <location>
        <begin position="415"/>
        <end position="444"/>
    </location>
</feature>
<evidence type="ECO:0000313" key="6">
    <source>
        <dbReference type="Proteomes" id="UP000838412"/>
    </source>
</evidence>
<organism evidence="5 6">
    <name type="scientific">Branchiostoma lanceolatum</name>
    <name type="common">Common lancelet</name>
    <name type="synonym">Amphioxus lanceolatum</name>
    <dbReference type="NCBI Taxonomy" id="7740"/>
    <lineage>
        <taxon>Eukaryota</taxon>
        <taxon>Metazoa</taxon>
        <taxon>Chordata</taxon>
        <taxon>Cephalochordata</taxon>
        <taxon>Leptocardii</taxon>
        <taxon>Amphioxiformes</taxon>
        <taxon>Branchiostomatidae</taxon>
        <taxon>Branchiostoma</taxon>
    </lineage>
</organism>
<dbReference type="OrthoDB" id="1357022at2759"/>
<dbReference type="Gene3D" id="3.80.10.10">
    <property type="entry name" value="Ribonuclease Inhibitor"/>
    <property type="match status" value="1"/>
</dbReference>
<keyword evidence="6" id="KW-1185">Reference proteome</keyword>
<dbReference type="InterPro" id="IPR000488">
    <property type="entry name" value="Death_dom"/>
</dbReference>
<accession>A0A8J9ZN89</accession>
<dbReference type="EMBL" id="OV696688">
    <property type="protein sequence ID" value="CAH1257415.1"/>
    <property type="molecule type" value="Genomic_DNA"/>
</dbReference>
<evidence type="ECO:0000259" key="4">
    <source>
        <dbReference type="PROSITE" id="PS50209"/>
    </source>
</evidence>